<comment type="caution">
    <text evidence="1">The sequence shown here is derived from an EMBL/GenBank/DDBJ whole genome shotgun (WGS) entry which is preliminary data.</text>
</comment>
<name>A0A537J1L4_9BACT</name>
<dbReference type="Proteomes" id="UP000320048">
    <property type="component" value="Unassembled WGS sequence"/>
</dbReference>
<evidence type="ECO:0000313" key="1">
    <source>
        <dbReference type="EMBL" id="TMI77451.1"/>
    </source>
</evidence>
<proteinExistence type="predicted"/>
<protein>
    <submittedName>
        <fullName evidence="1">Cyclase family protein</fullName>
    </submittedName>
</protein>
<evidence type="ECO:0000313" key="2">
    <source>
        <dbReference type="Proteomes" id="UP000320048"/>
    </source>
</evidence>
<accession>A0A537J1L4</accession>
<dbReference type="EMBL" id="VBAO01000469">
    <property type="protein sequence ID" value="TMI77451.1"/>
    <property type="molecule type" value="Genomic_DNA"/>
</dbReference>
<sequence length="37" mass="4114">MASPDRWWPSRYGADDELGTLNEITPAKVVAAARLVR</sequence>
<feature type="non-terminal residue" evidence="1">
    <location>
        <position position="37"/>
    </location>
</feature>
<dbReference type="AlphaFoldDB" id="A0A537J1L4"/>
<gene>
    <name evidence="1" type="ORF">E6H04_14245</name>
</gene>
<reference evidence="1 2" key="1">
    <citation type="journal article" date="2019" name="Nat. Microbiol.">
        <title>Mediterranean grassland soil C-N compound turnover is dependent on rainfall and depth, and is mediated by genomically divergent microorganisms.</title>
        <authorList>
            <person name="Diamond S."/>
            <person name="Andeer P.F."/>
            <person name="Li Z."/>
            <person name="Crits-Christoph A."/>
            <person name="Burstein D."/>
            <person name="Anantharaman K."/>
            <person name="Lane K.R."/>
            <person name="Thomas B.C."/>
            <person name="Pan C."/>
            <person name="Northen T.R."/>
            <person name="Banfield J.F."/>
        </authorList>
    </citation>
    <scope>NUCLEOTIDE SEQUENCE [LARGE SCALE GENOMIC DNA]</scope>
    <source>
        <strain evidence="1">NP_7</strain>
    </source>
</reference>
<organism evidence="1 2">
    <name type="scientific">Candidatus Segetimicrobium genomatis</name>
    <dbReference type="NCBI Taxonomy" id="2569760"/>
    <lineage>
        <taxon>Bacteria</taxon>
        <taxon>Bacillati</taxon>
        <taxon>Candidatus Sysuimicrobiota</taxon>
        <taxon>Candidatus Sysuimicrobiia</taxon>
        <taxon>Candidatus Sysuimicrobiales</taxon>
        <taxon>Candidatus Segetimicrobiaceae</taxon>
        <taxon>Candidatus Segetimicrobium</taxon>
    </lineage>
</organism>